<comment type="similarity">
    <text evidence="3 11">Belongs to the cytochrome P450 family.</text>
</comment>
<dbReference type="GO" id="GO:0004497">
    <property type="term" value="F:monooxygenase activity"/>
    <property type="evidence" value="ECO:0007669"/>
    <property type="project" value="UniProtKB-KW"/>
</dbReference>
<comment type="caution">
    <text evidence="13">The sequence shown here is derived from an EMBL/GenBank/DDBJ whole genome shotgun (WGS) entry which is preliminary data.</text>
</comment>
<dbReference type="SUPFAM" id="SSF48264">
    <property type="entry name" value="Cytochrome P450"/>
    <property type="match status" value="1"/>
</dbReference>
<dbReference type="GO" id="GO:0020037">
    <property type="term" value="F:heme binding"/>
    <property type="evidence" value="ECO:0007669"/>
    <property type="project" value="InterPro"/>
</dbReference>
<dbReference type="Pfam" id="PF00067">
    <property type="entry name" value="p450"/>
    <property type="match status" value="1"/>
</dbReference>
<reference evidence="13 14" key="1">
    <citation type="submission" date="2024-01" db="EMBL/GenBank/DDBJ databases">
        <title>Genome assemblies of Stephania.</title>
        <authorList>
            <person name="Yang L."/>
        </authorList>
    </citation>
    <scope>NUCLEOTIDE SEQUENCE [LARGE SCALE GENOMIC DNA]</scope>
    <source>
        <strain evidence="13">QJT</strain>
        <tissue evidence="13">Leaf</tissue>
    </source>
</reference>
<organism evidence="13 14">
    <name type="scientific">Stephania japonica</name>
    <dbReference type="NCBI Taxonomy" id="461633"/>
    <lineage>
        <taxon>Eukaryota</taxon>
        <taxon>Viridiplantae</taxon>
        <taxon>Streptophyta</taxon>
        <taxon>Embryophyta</taxon>
        <taxon>Tracheophyta</taxon>
        <taxon>Spermatophyta</taxon>
        <taxon>Magnoliopsida</taxon>
        <taxon>Ranunculales</taxon>
        <taxon>Menispermaceae</taxon>
        <taxon>Menispermoideae</taxon>
        <taxon>Cissampelideae</taxon>
        <taxon>Stephania</taxon>
    </lineage>
</organism>
<sequence>MADLNNYSILISILLTISIFIWRSLQISRAAGRRTVRLPPSPLRLPIIGHFHLLSLKLHHSFYKLANTYGPLIHIYIGSVPCVIASSAEIAQEFLKTHDLSFSSRPILSAAVLYLAYGSADFIFSPYGPYWKFMKKLCMSKLLLSRRCSELENEATEIREMIEEITRLLGKLDLSDYIWFCKNLNLQGFRKIFEQVHVKYDLMIEKIIKEHEVDRKSMKDDMGSEDGSRHQMKNILHILLDISKDDGAEMRLTRENIKAFILDIFLAGTETAAITIEWALAELINNQPILEKAREEINKVVGKSRLVEESDIPNLHFLQAIVKETLRLHPIVPITLREAIENCTVGGYDIPAKTWLFVNIWAIGRDPKHWKNPLEFNPDRFFGSDLSNLDMRGQNFHFIPFGSGRRGCPGITLALQVVQTTVAAVIQCFDLKNDNGTNQVEVDMTEAAGALTLARANPLNCTPVPKLDLLPLLN</sequence>
<feature type="transmembrane region" description="Helical" evidence="12">
    <location>
        <begin position="6"/>
        <end position="25"/>
    </location>
</feature>
<keyword evidence="14" id="KW-1185">Reference proteome</keyword>
<evidence type="ECO:0008006" key="15">
    <source>
        <dbReference type="Google" id="ProtNLM"/>
    </source>
</evidence>
<keyword evidence="9 12" id="KW-0472">Membrane</keyword>
<dbReference type="InterPro" id="IPR002401">
    <property type="entry name" value="Cyt_P450_E_grp-I"/>
</dbReference>
<evidence type="ECO:0000256" key="1">
    <source>
        <dbReference type="ARBA" id="ARBA00001971"/>
    </source>
</evidence>
<dbReference type="GO" id="GO:0044550">
    <property type="term" value="P:secondary metabolite biosynthetic process"/>
    <property type="evidence" value="ECO:0007669"/>
    <property type="project" value="UniProtKB-ARBA"/>
</dbReference>
<dbReference type="FunFam" id="1.10.630.10:FF:000126">
    <property type="entry name" value="Predicted protein"/>
    <property type="match status" value="1"/>
</dbReference>
<evidence type="ECO:0000256" key="9">
    <source>
        <dbReference type="ARBA" id="ARBA00023136"/>
    </source>
</evidence>
<dbReference type="PROSITE" id="PS00086">
    <property type="entry name" value="CYTOCHROME_P450"/>
    <property type="match status" value="1"/>
</dbReference>
<dbReference type="AlphaFoldDB" id="A0AAP0NSY1"/>
<proteinExistence type="inferred from homology"/>
<evidence type="ECO:0000256" key="10">
    <source>
        <dbReference type="PIRSR" id="PIRSR602401-1"/>
    </source>
</evidence>
<evidence type="ECO:0000313" key="13">
    <source>
        <dbReference type="EMBL" id="KAK9116919.1"/>
    </source>
</evidence>
<evidence type="ECO:0000256" key="6">
    <source>
        <dbReference type="ARBA" id="ARBA00023002"/>
    </source>
</evidence>
<dbReference type="PANTHER" id="PTHR47943">
    <property type="entry name" value="CYTOCHROME P450 93A3-LIKE"/>
    <property type="match status" value="1"/>
</dbReference>
<evidence type="ECO:0000256" key="7">
    <source>
        <dbReference type="ARBA" id="ARBA00023004"/>
    </source>
</evidence>
<evidence type="ECO:0000256" key="4">
    <source>
        <dbReference type="ARBA" id="ARBA00022617"/>
    </source>
</evidence>
<dbReference type="InterPro" id="IPR017972">
    <property type="entry name" value="Cyt_P450_CS"/>
</dbReference>
<comment type="cofactor">
    <cofactor evidence="1 10">
        <name>heme</name>
        <dbReference type="ChEBI" id="CHEBI:30413"/>
    </cofactor>
</comment>
<keyword evidence="12" id="KW-0812">Transmembrane</keyword>
<dbReference type="Proteomes" id="UP001417504">
    <property type="component" value="Unassembled WGS sequence"/>
</dbReference>
<evidence type="ECO:0000256" key="8">
    <source>
        <dbReference type="ARBA" id="ARBA00023033"/>
    </source>
</evidence>
<dbReference type="InterPro" id="IPR036396">
    <property type="entry name" value="Cyt_P450_sf"/>
</dbReference>
<comment type="subcellular location">
    <subcellularLocation>
        <location evidence="2">Membrane</location>
    </subcellularLocation>
</comment>
<dbReference type="PRINTS" id="PR00385">
    <property type="entry name" value="P450"/>
</dbReference>
<evidence type="ECO:0000256" key="5">
    <source>
        <dbReference type="ARBA" id="ARBA00022723"/>
    </source>
</evidence>
<dbReference type="InterPro" id="IPR001128">
    <property type="entry name" value="Cyt_P450"/>
</dbReference>
<dbReference type="GO" id="GO:0005506">
    <property type="term" value="F:iron ion binding"/>
    <property type="evidence" value="ECO:0007669"/>
    <property type="project" value="InterPro"/>
</dbReference>
<evidence type="ECO:0000256" key="11">
    <source>
        <dbReference type="RuleBase" id="RU000461"/>
    </source>
</evidence>
<keyword evidence="5 10" id="KW-0479">Metal-binding</keyword>
<dbReference type="Gene3D" id="1.10.630.10">
    <property type="entry name" value="Cytochrome P450"/>
    <property type="match status" value="1"/>
</dbReference>
<keyword evidence="7 10" id="KW-0408">Iron</keyword>
<evidence type="ECO:0000256" key="12">
    <source>
        <dbReference type="SAM" id="Phobius"/>
    </source>
</evidence>
<evidence type="ECO:0000256" key="2">
    <source>
        <dbReference type="ARBA" id="ARBA00004370"/>
    </source>
</evidence>
<keyword evidence="4 10" id="KW-0349">Heme</keyword>
<keyword evidence="6 11" id="KW-0560">Oxidoreductase</keyword>
<dbReference type="PANTHER" id="PTHR47943:SF8">
    <property type="entry name" value="CYTOCHROME P450"/>
    <property type="match status" value="1"/>
</dbReference>
<keyword evidence="8 11" id="KW-0503">Monooxygenase</keyword>
<name>A0AAP0NSY1_9MAGN</name>
<keyword evidence="12" id="KW-1133">Transmembrane helix</keyword>
<dbReference type="EMBL" id="JBBNAE010000006">
    <property type="protein sequence ID" value="KAK9116919.1"/>
    <property type="molecule type" value="Genomic_DNA"/>
</dbReference>
<dbReference type="PRINTS" id="PR00463">
    <property type="entry name" value="EP450I"/>
</dbReference>
<feature type="binding site" description="axial binding residue" evidence="10">
    <location>
        <position position="408"/>
    </location>
    <ligand>
        <name>heme</name>
        <dbReference type="ChEBI" id="CHEBI:30413"/>
    </ligand>
    <ligandPart>
        <name>Fe</name>
        <dbReference type="ChEBI" id="CHEBI:18248"/>
    </ligandPart>
</feature>
<dbReference type="GO" id="GO:0016705">
    <property type="term" value="F:oxidoreductase activity, acting on paired donors, with incorporation or reduction of molecular oxygen"/>
    <property type="evidence" value="ECO:0007669"/>
    <property type="project" value="InterPro"/>
</dbReference>
<gene>
    <name evidence="13" type="ORF">Sjap_015866</name>
</gene>
<dbReference type="GO" id="GO:0016020">
    <property type="term" value="C:membrane"/>
    <property type="evidence" value="ECO:0007669"/>
    <property type="project" value="UniProtKB-SubCell"/>
</dbReference>
<evidence type="ECO:0000256" key="3">
    <source>
        <dbReference type="ARBA" id="ARBA00010617"/>
    </source>
</evidence>
<protein>
    <recommendedName>
        <fullName evidence="15">Cytochrome P450</fullName>
    </recommendedName>
</protein>
<evidence type="ECO:0000313" key="14">
    <source>
        <dbReference type="Proteomes" id="UP001417504"/>
    </source>
</evidence>
<accession>A0AAP0NSY1</accession>